<gene>
    <name evidence="1" type="ORF">ALECFALPRED_000644</name>
</gene>
<name>A0A8H3IK07_9LECA</name>
<protein>
    <submittedName>
        <fullName evidence="1">Uncharacterized protein</fullName>
    </submittedName>
</protein>
<organism evidence="1 2">
    <name type="scientific">Alectoria fallacina</name>
    <dbReference type="NCBI Taxonomy" id="1903189"/>
    <lineage>
        <taxon>Eukaryota</taxon>
        <taxon>Fungi</taxon>
        <taxon>Dikarya</taxon>
        <taxon>Ascomycota</taxon>
        <taxon>Pezizomycotina</taxon>
        <taxon>Lecanoromycetes</taxon>
        <taxon>OSLEUM clade</taxon>
        <taxon>Lecanoromycetidae</taxon>
        <taxon>Lecanorales</taxon>
        <taxon>Lecanorineae</taxon>
        <taxon>Parmeliaceae</taxon>
        <taxon>Alectoria</taxon>
    </lineage>
</organism>
<dbReference type="Pfam" id="PF11578">
    <property type="entry name" value="DUF3237"/>
    <property type="match status" value="1"/>
</dbReference>
<proteinExistence type="predicted"/>
<evidence type="ECO:0000313" key="1">
    <source>
        <dbReference type="EMBL" id="CAF9918320.1"/>
    </source>
</evidence>
<dbReference type="EMBL" id="CAJPDR010000110">
    <property type="protein sequence ID" value="CAF9918320.1"/>
    <property type="molecule type" value="Genomic_DNA"/>
</dbReference>
<comment type="caution">
    <text evidence="1">The sequence shown here is derived from an EMBL/GenBank/DDBJ whole genome shotgun (WGS) entry which is preliminary data.</text>
</comment>
<accession>A0A8H3IK07</accession>
<reference evidence="1" key="1">
    <citation type="submission" date="2021-03" db="EMBL/GenBank/DDBJ databases">
        <authorList>
            <person name="Tagirdzhanova G."/>
        </authorList>
    </citation>
    <scope>NUCLEOTIDE SEQUENCE</scope>
</reference>
<evidence type="ECO:0000313" key="2">
    <source>
        <dbReference type="Proteomes" id="UP000664203"/>
    </source>
</evidence>
<dbReference type="Proteomes" id="UP000664203">
    <property type="component" value="Unassembled WGS sequence"/>
</dbReference>
<dbReference type="OrthoDB" id="2544694at2759"/>
<dbReference type="Gene3D" id="2.40.160.20">
    <property type="match status" value="1"/>
</dbReference>
<sequence length="169" mass="17721">MSNFPSLQPALTVLMTIGDISPVGSASKGTPLAIAALVDGTVKSEPSFSPAIDATWVGQGADYIHNDPSGKHMRLDAHGLVKDKSGAMIYLHYGGVVDITPELGLILGGSPDAKTTAFGNSFIEMKFETGDEKLKDLETGVFVGAGRFIVEKGKPTVLEYKISKAVKGV</sequence>
<dbReference type="AlphaFoldDB" id="A0A8H3IK07"/>
<keyword evidence="2" id="KW-1185">Reference proteome</keyword>